<evidence type="ECO:0000313" key="3">
    <source>
        <dbReference type="Ensembl" id="ENSEEEP00000031806.2"/>
    </source>
</evidence>
<name>A0A4W4G2X7_ELEEL</name>
<dbReference type="PANTHER" id="PTHR13589:SF6">
    <property type="entry name" value="CREB-REGULATED TRANSCRIPTION COACTIVATOR 2"/>
    <property type="match status" value="1"/>
</dbReference>
<dbReference type="GO" id="GO:0005737">
    <property type="term" value="C:cytoplasm"/>
    <property type="evidence" value="ECO:0007669"/>
    <property type="project" value="InterPro"/>
</dbReference>
<feature type="region of interest" description="Disordered" evidence="1">
    <location>
        <begin position="21"/>
        <end position="159"/>
    </location>
</feature>
<accession>A0A4W4G2X7</accession>
<dbReference type="GeneTree" id="ENSGT00990000204953"/>
<organism evidence="3 4">
    <name type="scientific">Electrophorus electricus</name>
    <name type="common">Electric eel</name>
    <name type="synonym">Gymnotus electricus</name>
    <dbReference type="NCBI Taxonomy" id="8005"/>
    <lineage>
        <taxon>Eukaryota</taxon>
        <taxon>Metazoa</taxon>
        <taxon>Chordata</taxon>
        <taxon>Craniata</taxon>
        <taxon>Vertebrata</taxon>
        <taxon>Euteleostomi</taxon>
        <taxon>Actinopterygii</taxon>
        <taxon>Neopterygii</taxon>
        <taxon>Teleostei</taxon>
        <taxon>Ostariophysi</taxon>
        <taxon>Gymnotiformes</taxon>
        <taxon>Gymnotoidei</taxon>
        <taxon>Gymnotidae</taxon>
        <taxon>Electrophorus</taxon>
    </lineage>
</organism>
<feature type="compositionally biased region" description="Polar residues" evidence="1">
    <location>
        <begin position="148"/>
        <end position="159"/>
    </location>
</feature>
<dbReference type="Ensembl" id="ENSEEET00000032190.2">
    <property type="protein sequence ID" value="ENSEEEP00000031806.2"/>
    <property type="gene ID" value="ENSEEEG00000015190.2"/>
</dbReference>
<evidence type="ECO:0000313" key="4">
    <source>
        <dbReference type="Proteomes" id="UP000314983"/>
    </source>
</evidence>
<evidence type="ECO:0000256" key="1">
    <source>
        <dbReference type="SAM" id="MobiDB-lite"/>
    </source>
</evidence>
<dbReference type="PANTHER" id="PTHR13589">
    <property type="entry name" value="CREB-REGULATED TRANSCRIPTION COACTIVATOR"/>
    <property type="match status" value="1"/>
</dbReference>
<dbReference type="GO" id="GO:0008140">
    <property type="term" value="F:cAMP response element binding protein binding"/>
    <property type="evidence" value="ECO:0007669"/>
    <property type="project" value="TreeGrafter"/>
</dbReference>
<feature type="region of interest" description="Disordered" evidence="1">
    <location>
        <begin position="175"/>
        <end position="222"/>
    </location>
</feature>
<reference evidence="4" key="2">
    <citation type="journal article" date="2017" name="Sci. Adv.">
        <title>A tail of two voltages: Proteomic comparison of the three electric organs of the electric eel.</title>
        <authorList>
            <person name="Traeger L.L."/>
            <person name="Sabat G."/>
            <person name="Barrett-Wilt G.A."/>
            <person name="Wells G.B."/>
            <person name="Sussman M.R."/>
        </authorList>
    </citation>
    <scope>NUCLEOTIDE SEQUENCE [LARGE SCALE GENOMIC DNA]</scope>
</reference>
<proteinExistence type="predicted"/>
<feature type="compositionally biased region" description="Low complexity" evidence="1">
    <location>
        <begin position="21"/>
        <end position="93"/>
    </location>
</feature>
<reference evidence="3" key="3">
    <citation type="submission" date="2020-05" db="EMBL/GenBank/DDBJ databases">
        <title>Electrophorus electricus (electric eel) genome, fEleEle1, primary haplotype.</title>
        <authorList>
            <person name="Myers G."/>
            <person name="Meyer A."/>
            <person name="Fedrigo O."/>
            <person name="Formenti G."/>
            <person name="Rhie A."/>
            <person name="Tracey A."/>
            <person name="Sims Y."/>
            <person name="Jarvis E.D."/>
        </authorList>
    </citation>
    <scope>NUCLEOTIDE SEQUENCE [LARGE SCALE GENOMIC DNA]</scope>
</reference>
<feature type="domain" description="Transducer of regulated CREB activity C-terminal" evidence="2">
    <location>
        <begin position="218"/>
        <end position="280"/>
    </location>
</feature>
<reference evidence="3" key="5">
    <citation type="submission" date="2025-09" db="UniProtKB">
        <authorList>
            <consortium name="Ensembl"/>
        </authorList>
    </citation>
    <scope>IDENTIFICATION</scope>
</reference>
<reference evidence="4" key="1">
    <citation type="journal article" date="2014" name="Science">
        <title>Nonhuman genetics. Genomic basis for the convergent evolution of electric organs.</title>
        <authorList>
            <person name="Gallant J.R."/>
            <person name="Traeger L.L."/>
            <person name="Volkening J.D."/>
            <person name="Moffett H."/>
            <person name="Chen P.H."/>
            <person name="Novina C.D."/>
            <person name="Phillips G.N.Jr."/>
            <person name="Anand R."/>
            <person name="Wells G.B."/>
            <person name="Pinch M."/>
            <person name="Guth R."/>
            <person name="Unguez G.A."/>
            <person name="Albert J.S."/>
            <person name="Zakon H.H."/>
            <person name="Samanta M.P."/>
            <person name="Sussman M.R."/>
        </authorList>
    </citation>
    <scope>NUCLEOTIDE SEQUENCE [LARGE SCALE GENOMIC DNA]</scope>
</reference>
<dbReference type="Proteomes" id="UP000314983">
    <property type="component" value="Chromosome 10"/>
</dbReference>
<dbReference type="GO" id="GO:0005634">
    <property type="term" value="C:nucleus"/>
    <property type="evidence" value="ECO:0007669"/>
    <property type="project" value="InterPro"/>
</dbReference>
<dbReference type="OMA" id="DNNWRSI"/>
<feature type="compositionally biased region" description="Basic residues" evidence="1">
    <location>
        <begin position="210"/>
        <end position="220"/>
    </location>
</feature>
<keyword evidence="4" id="KW-1185">Reference proteome</keyword>
<dbReference type="Pfam" id="PF12886">
    <property type="entry name" value="TORC_C"/>
    <property type="match status" value="1"/>
</dbReference>
<dbReference type="STRING" id="8005.ENSEEEP00000031806"/>
<feature type="compositionally biased region" description="Polar residues" evidence="1">
    <location>
        <begin position="182"/>
        <end position="192"/>
    </location>
</feature>
<evidence type="ECO:0000259" key="2">
    <source>
        <dbReference type="Pfam" id="PF12886"/>
    </source>
</evidence>
<reference evidence="3" key="4">
    <citation type="submission" date="2025-08" db="UniProtKB">
        <authorList>
            <consortium name="Ensembl"/>
        </authorList>
    </citation>
    <scope>IDENTIFICATION</scope>
</reference>
<sequence length="281" mass="29530">MFSLTPAGLLASLQGTLSNPSLQSSLSNPNIQSSLSSQSFPNSLSSTSLQSSLSNPSIQSSLSSSPSMQSSLSNQSLHSSLSNSSLSGQSLQSAANTVAGSGPCLGSFPPHLPGQVQPPLATSPRKRTQLSPLNLPMGPESRRHHSKQFSPISSPTLSAITQGVPLDTSKLMMDQRLPPYPYSQSQHVQSADAQKGGPSPQSGPATAQQQHHHHHQHAAHLSKEITTALSGVPGFEVDPFSSDDPLRMDPLALDGFGMLADGELMLADPAVEDSFRSDRLK</sequence>
<dbReference type="AlphaFoldDB" id="A0A4W4G2X7"/>
<dbReference type="InterPro" id="IPR024785">
    <property type="entry name" value="TORC_C"/>
</dbReference>
<dbReference type="GO" id="GO:0045944">
    <property type="term" value="P:positive regulation of transcription by RNA polymerase II"/>
    <property type="evidence" value="ECO:0007669"/>
    <property type="project" value="TreeGrafter"/>
</dbReference>
<dbReference type="InterPro" id="IPR024786">
    <property type="entry name" value="TORC"/>
</dbReference>
<protein>
    <recommendedName>
        <fullName evidence="2">Transducer of regulated CREB activity C-terminal domain-containing protein</fullName>
    </recommendedName>
</protein>